<evidence type="ECO:0000256" key="3">
    <source>
        <dbReference type="ARBA" id="ARBA00023027"/>
    </source>
</evidence>
<dbReference type="FunFam" id="3.40.309.10:FF:000002">
    <property type="entry name" value="Methylmalonate-semialdehyde dehydrogenase (Acylating)"/>
    <property type="match status" value="1"/>
</dbReference>
<dbReference type="NCBIfam" id="TIGR01722">
    <property type="entry name" value="MMSDH"/>
    <property type="match status" value="1"/>
</dbReference>
<evidence type="ECO:0000259" key="4">
    <source>
        <dbReference type="Pfam" id="PF00171"/>
    </source>
</evidence>
<dbReference type="Proteomes" id="UP000054736">
    <property type="component" value="Unassembled WGS sequence"/>
</dbReference>
<keyword evidence="2 5" id="KW-0560">Oxidoreductase</keyword>
<dbReference type="InterPro" id="IPR016160">
    <property type="entry name" value="Ald_DH_CS_CYS"/>
</dbReference>
<gene>
    <name evidence="5" type="primary">mmsA</name>
    <name evidence="5" type="ORF">Ldro_1680</name>
</gene>
<dbReference type="InterPro" id="IPR016161">
    <property type="entry name" value="Ald_DH/histidinol_DH"/>
</dbReference>
<dbReference type="Gene3D" id="3.40.605.10">
    <property type="entry name" value="Aldehyde Dehydrogenase, Chain A, domain 1"/>
    <property type="match status" value="1"/>
</dbReference>
<evidence type="ECO:0000256" key="1">
    <source>
        <dbReference type="ARBA" id="ARBA00013048"/>
    </source>
</evidence>
<feature type="domain" description="Aldehyde dehydrogenase" evidence="4">
    <location>
        <begin position="20"/>
        <end position="479"/>
    </location>
</feature>
<dbReference type="EMBL" id="LNXY01000020">
    <property type="protein sequence ID" value="KTC88061.1"/>
    <property type="molecule type" value="Genomic_DNA"/>
</dbReference>
<proteinExistence type="predicted"/>
<keyword evidence="3" id="KW-0520">NAD</keyword>
<dbReference type="EC" id="1.2.1.27" evidence="1"/>
<protein>
    <recommendedName>
        <fullName evidence="1">methylmalonate-semialdehyde dehydrogenase (CoA acylating)</fullName>
        <ecNumber evidence="1">1.2.1.27</ecNumber>
    </recommendedName>
</protein>
<dbReference type="CDD" id="cd07085">
    <property type="entry name" value="ALDH_F6_MMSDH"/>
    <property type="match status" value="1"/>
</dbReference>
<dbReference type="InterPro" id="IPR016162">
    <property type="entry name" value="Ald_DH_N"/>
</dbReference>
<dbReference type="GO" id="GO:0006210">
    <property type="term" value="P:thymine catabolic process"/>
    <property type="evidence" value="ECO:0007669"/>
    <property type="project" value="TreeGrafter"/>
</dbReference>
<dbReference type="GO" id="GO:0006574">
    <property type="term" value="P:L-valine catabolic process"/>
    <property type="evidence" value="ECO:0007669"/>
    <property type="project" value="TreeGrafter"/>
</dbReference>
<dbReference type="SUPFAM" id="SSF53720">
    <property type="entry name" value="ALDH-like"/>
    <property type="match status" value="1"/>
</dbReference>
<evidence type="ECO:0000256" key="2">
    <source>
        <dbReference type="ARBA" id="ARBA00023002"/>
    </source>
</evidence>
<dbReference type="PATRIC" id="fig|1212489.4.peg.1774"/>
<accession>A0A0W0SXS5</accession>
<dbReference type="PANTHER" id="PTHR43866">
    <property type="entry name" value="MALONATE-SEMIALDEHYDE DEHYDROGENASE"/>
    <property type="match status" value="1"/>
</dbReference>
<keyword evidence="6" id="KW-1185">Reference proteome</keyword>
<dbReference type="Pfam" id="PF00171">
    <property type="entry name" value="Aldedh"/>
    <property type="match status" value="1"/>
</dbReference>
<dbReference type="RefSeq" id="WP_058495954.1">
    <property type="nucleotide sequence ID" value="NZ_CAAAIU010000002.1"/>
</dbReference>
<dbReference type="Gene3D" id="3.40.309.10">
    <property type="entry name" value="Aldehyde Dehydrogenase, Chain A, domain 2"/>
    <property type="match status" value="1"/>
</dbReference>
<name>A0A0W0SXS5_9GAMM</name>
<dbReference type="PANTHER" id="PTHR43866:SF4">
    <property type="entry name" value="MALONATE-SEMIALDEHYDE DEHYDROGENASE"/>
    <property type="match status" value="1"/>
</dbReference>
<evidence type="ECO:0000313" key="6">
    <source>
        <dbReference type="Proteomes" id="UP000054736"/>
    </source>
</evidence>
<dbReference type="GO" id="GO:0004491">
    <property type="term" value="F:methylmalonate-semialdehyde dehydrogenase (acylating, NAD) activity"/>
    <property type="evidence" value="ECO:0007669"/>
    <property type="project" value="UniProtKB-EC"/>
</dbReference>
<sequence>MGYTVPHYINGEKFDTTSANSHTIYNPAQGEAIGKVNFADKSVCDKTIAAAKAAFPAWAETAPIKRARILFKFRDLLEKYQTDLAQLVTKEHGKTLEDAKGSIARAIEVVEFHCGLVNQLQGSFSADVTTHIDCHTIRQPLGICAGVSPFNFPVMVPVWMIIPAIACGNTFILKPSEQDPSAPVRLLELLTEAGLPAGVANCLQGDKTTVEYLLAHPDISAFTAVASTPVAKAIYTSATAHGKRAHTFGGAKNHSIIMPDADLDQAANAIVGAAFGSAGERCMAISAVVAVGDQTADRFIEKLVPLVKAIRVDAGEIAETDMGPLISAAHRERVLAAINQGENEGAKLVVDGRSFKHAKHPQGYFVGPTLFDQVQESMSIYQNEIFGPVLVVLRVDNFDEALSLVNRHQYGNGTAIFTRDGYSAREYTQRVQVGMVGVNIPIPVPIANHPFGGWKNSAFGDTNMHGLESINFYTRRKTVTSKWPVTQLTQNAFVMPTND</sequence>
<dbReference type="InterPro" id="IPR016163">
    <property type="entry name" value="Ald_DH_C"/>
</dbReference>
<dbReference type="InterPro" id="IPR015590">
    <property type="entry name" value="Aldehyde_DH_dom"/>
</dbReference>
<comment type="caution">
    <text evidence="5">The sequence shown here is derived from an EMBL/GenBank/DDBJ whole genome shotgun (WGS) entry which is preliminary data.</text>
</comment>
<reference evidence="5 6" key="1">
    <citation type="submission" date="2015-11" db="EMBL/GenBank/DDBJ databases">
        <title>Genomic analysis of 38 Legionella species identifies large and diverse effector repertoires.</title>
        <authorList>
            <person name="Burstein D."/>
            <person name="Amaro F."/>
            <person name="Zusman T."/>
            <person name="Lifshitz Z."/>
            <person name="Cohen O."/>
            <person name="Gilbert J.A."/>
            <person name="Pupko T."/>
            <person name="Shuman H.A."/>
            <person name="Segal G."/>
        </authorList>
    </citation>
    <scope>NUCLEOTIDE SEQUENCE [LARGE SCALE GENOMIC DNA]</scope>
    <source>
        <strain evidence="5 6">ATCC 700990</strain>
    </source>
</reference>
<organism evidence="5 6">
    <name type="scientific">Legionella drozanskii LLAP-1</name>
    <dbReference type="NCBI Taxonomy" id="1212489"/>
    <lineage>
        <taxon>Bacteria</taxon>
        <taxon>Pseudomonadati</taxon>
        <taxon>Pseudomonadota</taxon>
        <taxon>Gammaproteobacteria</taxon>
        <taxon>Legionellales</taxon>
        <taxon>Legionellaceae</taxon>
        <taxon>Legionella</taxon>
    </lineage>
</organism>
<evidence type="ECO:0000313" key="5">
    <source>
        <dbReference type="EMBL" id="KTC88061.1"/>
    </source>
</evidence>
<dbReference type="InterPro" id="IPR010061">
    <property type="entry name" value="MeMal-semiAld_DH"/>
</dbReference>
<dbReference type="STRING" id="1212489.Ldro_1680"/>
<dbReference type="OrthoDB" id="9812625at2"/>
<dbReference type="AlphaFoldDB" id="A0A0W0SXS5"/>
<dbReference type="PROSITE" id="PS00070">
    <property type="entry name" value="ALDEHYDE_DEHYDR_CYS"/>
    <property type="match status" value="1"/>
</dbReference>